<protein>
    <submittedName>
        <fullName evidence="1">Uncharacterized protein</fullName>
    </submittedName>
</protein>
<accession>A0A8J2Q366</accession>
<sequence>MYLKDMFRIRTIFFPLILIVHHSFTSKYHCGPNNNAFYLFISQLLTIPCEQYRINSCCLKHDQCYDDCSVTQLVCDTFFCDCLKDIQTNFYCRESLTLEDEEESACAISFWMNILASFPSISSSTRDLGAFWREDASY</sequence>
<proteinExistence type="predicted"/>
<dbReference type="Proteomes" id="UP000746747">
    <property type="component" value="Unassembled WGS sequence"/>
</dbReference>
<evidence type="ECO:0000313" key="2">
    <source>
        <dbReference type="Proteomes" id="UP000746747"/>
    </source>
</evidence>
<comment type="caution">
    <text evidence="1">The sequence shown here is derived from an EMBL/GenBank/DDBJ whole genome shotgun (WGS) entry which is preliminary data.</text>
</comment>
<dbReference type="GO" id="GO:0006644">
    <property type="term" value="P:phospholipid metabolic process"/>
    <property type="evidence" value="ECO:0007669"/>
    <property type="project" value="InterPro"/>
</dbReference>
<organism evidence="1 2">
    <name type="scientific">Cercopithifilaria johnstoni</name>
    <dbReference type="NCBI Taxonomy" id="2874296"/>
    <lineage>
        <taxon>Eukaryota</taxon>
        <taxon>Metazoa</taxon>
        <taxon>Ecdysozoa</taxon>
        <taxon>Nematoda</taxon>
        <taxon>Chromadorea</taxon>
        <taxon>Rhabditida</taxon>
        <taxon>Spirurina</taxon>
        <taxon>Spiruromorpha</taxon>
        <taxon>Filarioidea</taxon>
        <taxon>Onchocercidae</taxon>
        <taxon>Cercopithifilaria</taxon>
    </lineage>
</organism>
<dbReference type="AlphaFoldDB" id="A0A8J2Q366"/>
<dbReference type="EMBL" id="CAKAEH010001698">
    <property type="protein sequence ID" value="CAG9538746.1"/>
    <property type="molecule type" value="Genomic_DNA"/>
</dbReference>
<evidence type="ECO:0000313" key="1">
    <source>
        <dbReference type="EMBL" id="CAG9538746.1"/>
    </source>
</evidence>
<reference evidence="1" key="1">
    <citation type="submission" date="2021-09" db="EMBL/GenBank/DDBJ databases">
        <authorList>
            <consortium name="Pathogen Informatics"/>
        </authorList>
    </citation>
    <scope>NUCLEOTIDE SEQUENCE</scope>
</reference>
<gene>
    <name evidence="1" type="ORF">CJOHNSTONI_LOCUS8420</name>
</gene>
<dbReference type="InterPro" id="IPR036444">
    <property type="entry name" value="PLipase_A2_dom_sf"/>
</dbReference>
<dbReference type="OrthoDB" id="5821692at2759"/>
<dbReference type="GO" id="GO:0050482">
    <property type="term" value="P:arachidonate secretion"/>
    <property type="evidence" value="ECO:0007669"/>
    <property type="project" value="InterPro"/>
</dbReference>
<dbReference type="SUPFAM" id="SSF48619">
    <property type="entry name" value="Phospholipase A2, PLA2"/>
    <property type="match status" value="1"/>
</dbReference>
<name>A0A8J2Q366_9BILA</name>
<dbReference type="GO" id="GO:0004623">
    <property type="term" value="F:phospholipase A2 activity"/>
    <property type="evidence" value="ECO:0007669"/>
    <property type="project" value="InterPro"/>
</dbReference>
<keyword evidence="2" id="KW-1185">Reference proteome</keyword>